<dbReference type="InterPro" id="IPR011051">
    <property type="entry name" value="RmlC_Cupin_sf"/>
</dbReference>
<dbReference type="Pfam" id="PF07883">
    <property type="entry name" value="Cupin_2"/>
    <property type="match status" value="1"/>
</dbReference>
<dbReference type="InterPro" id="IPR014710">
    <property type="entry name" value="RmlC-like_jellyroll"/>
</dbReference>
<evidence type="ECO:0000259" key="1">
    <source>
        <dbReference type="Pfam" id="PF07883"/>
    </source>
</evidence>
<evidence type="ECO:0000313" key="2">
    <source>
        <dbReference type="EMBL" id="NGP90300.1"/>
    </source>
</evidence>
<dbReference type="PANTHER" id="PTHR36114">
    <property type="entry name" value="16.7 KDA PROTEIN IN WHIE LOCUS"/>
    <property type="match status" value="1"/>
</dbReference>
<dbReference type="SUPFAM" id="SSF51182">
    <property type="entry name" value="RmlC-like cupins"/>
    <property type="match status" value="1"/>
</dbReference>
<feature type="domain" description="Cupin type-2" evidence="1">
    <location>
        <begin position="31"/>
        <end position="97"/>
    </location>
</feature>
<keyword evidence="3" id="KW-1185">Reference proteome</keyword>
<dbReference type="AlphaFoldDB" id="A0A6M1TQ12"/>
<dbReference type="Proteomes" id="UP000479132">
    <property type="component" value="Unassembled WGS sequence"/>
</dbReference>
<gene>
    <name evidence="2" type="ORF">G3569_18245</name>
</gene>
<dbReference type="EMBL" id="JAALLS010000078">
    <property type="protein sequence ID" value="NGP90300.1"/>
    <property type="molecule type" value="Genomic_DNA"/>
</dbReference>
<accession>A0A6M1TQ12</accession>
<protein>
    <submittedName>
        <fullName evidence="2">Cupin domain-containing protein</fullName>
    </submittedName>
</protein>
<dbReference type="InterPro" id="IPR052044">
    <property type="entry name" value="PKS_Associated_Protein"/>
</dbReference>
<evidence type="ECO:0000313" key="3">
    <source>
        <dbReference type="Proteomes" id="UP000479132"/>
    </source>
</evidence>
<organism evidence="2 3">
    <name type="scientific">Fodinibius halophilus</name>
    <dbReference type="NCBI Taxonomy" id="1736908"/>
    <lineage>
        <taxon>Bacteria</taxon>
        <taxon>Pseudomonadati</taxon>
        <taxon>Balneolota</taxon>
        <taxon>Balneolia</taxon>
        <taxon>Balneolales</taxon>
        <taxon>Balneolaceae</taxon>
        <taxon>Fodinibius</taxon>
    </lineage>
</organism>
<sequence length="114" mass="12959">MKKVNLRNEFDSIEKYWTQKIVGKANGSMLKLAKGIGEINWHKHDNQDEVFIVYKGNLTIQLKDSEDINLQEGEMFIVPKGVEHAPKADNDVELLVIGIDVTSNEEGGKPEWSY</sequence>
<dbReference type="Gene3D" id="2.60.120.10">
    <property type="entry name" value="Jelly Rolls"/>
    <property type="match status" value="1"/>
</dbReference>
<name>A0A6M1TQ12_9BACT</name>
<dbReference type="CDD" id="cd02226">
    <property type="entry name" value="cupin_YdbB-like"/>
    <property type="match status" value="1"/>
</dbReference>
<reference evidence="2 3" key="1">
    <citation type="submission" date="2020-02" db="EMBL/GenBank/DDBJ databases">
        <title>Aliifodinibius halophilus 2W32, complete genome.</title>
        <authorList>
            <person name="Li Y."/>
            <person name="Wu S."/>
        </authorList>
    </citation>
    <scope>NUCLEOTIDE SEQUENCE [LARGE SCALE GENOMIC DNA]</scope>
    <source>
        <strain evidence="2 3">2W32</strain>
    </source>
</reference>
<proteinExistence type="predicted"/>
<dbReference type="RefSeq" id="WP_165271519.1">
    <property type="nucleotide sequence ID" value="NZ_JAALLS010000078.1"/>
</dbReference>
<dbReference type="InterPro" id="IPR013096">
    <property type="entry name" value="Cupin_2"/>
</dbReference>
<comment type="caution">
    <text evidence="2">The sequence shown here is derived from an EMBL/GenBank/DDBJ whole genome shotgun (WGS) entry which is preliminary data.</text>
</comment>
<dbReference type="PANTHER" id="PTHR36114:SF1">
    <property type="entry name" value="16.7 KDA PROTEIN IN WHIE LOCUS"/>
    <property type="match status" value="1"/>
</dbReference>